<gene>
    <name evidence="1" type="primary">Dyak\GE27507</name>
    <name evidence="1" type="synonym">GE27507</name>
    <name evidence="1" type="ORF">Dyak_GE27507</name>
</gene>
<feature type="non-terminal residue" evidence="1">
    <location>
        <position position="1"/>
    </location>
</feature>
<feature type="non-terminal residue" evidence="1">
    <location>
        <position position="109"/>
    </location>
</feature>
<organism evidence="1 2">
    <name type="scientific">Drosophila yakuba</name>
    <name type="common">Fruit fly</name>
    <dbReference type="NCBI Taxonomy" id="7245"/>
    <lineage>
        <taxon>Eukaryota</taxon>
        <taxon>Metazoa</taxon>
        <taxon>Ecdysozoa</taxon>
        <taxon>Arthropoda</taxon>
        <taxon>Hexapoda</taxon>
        <taxon>Insecta</taxon>
        <taxon>Pterygota</taxon>
        <taxon>Neoptera</taxon>
        <taxon>Endopterygota</taxon>
        <taxon>Diptera</taxon>
        <taxon>Brachycera</taxon>
        <taxon>Muscomorpha</taxon>
        <taxon>Ephydroidea</taxon>
        <taxon>Drosophilidae</taxon>
        <taxon>Drosophila</taxon>
        <taxon>Sophophora</taxon>
    </lineage>
</organism>
<evidence type="ECO:0000313" key="2">
    <source>
        <dbReference type="Proteomes" id="UP000002282"/>
    </source>
</evidence>
<proteinExistence type="predicted"/>
<protein>
    <submittedName>
        <fullName evidence="1">Uncharacterized protein</fullName>
    </submittedName>
</protein>
<name>A0A0R1ECB7_DROYA</name>
<keyword evidence="2" id="KW-1185">Reference proteome</keyword>
<dbReference type="KEGG" id="dya:Dyak_GE27507"/>
<evidence type="ECO:0000313" key="1">
    <source>
        <dbReference type="EMBL" id="KRK05731.1"/>
    </source>
</evidence>
<accession>A0A0R1ECB7</accession>
<dbReference type="Proteomes" id="UP000002282">
    <property type="component" value="Unassembled WGS sequence"/>
</dbReference>
<reference evidence="1 2" key="2">
    <citation type="journal article" date="2007" name="PLoS Biol.">
        <title>Principles of genome evolution in the Drosophila melanogaster species group.</title>
        <authorList>
            <person name="Ranz J.M."/>
            <person name="Maurin D."/>
            <person name="Chan Y.S."/>
            <person name="von Grotthuss M."/>
            <person name="Hillier L.W."/>
            <person name="Roote J."/>
            <person name="Ashburner M."/>
            <person name="Bergman C.M."/>
        </authorList>
    </citation>
    <scope>NUCLEOTIDE SEQUENCE [LARGE SCALE GENOMIC DNA]</scope>
    <source>
        <strain evidence="2">Tai18E2 / Tucson 14021-0261.01</strain>
    </source>
</reference>
<dbReference type="EMBL" id="CH899056">
    <property type="protein sequence ID" value="KRK05731.1"/>
    <property type="molecule type" value="Genomic_DNA"/>
</dbReference>
<dbReference type="AlphaFoldDB" id="A0A0R1ECB7"/>
<reference evidence="1 2" key="1">
    <citation type="journal article" date="2007" name="Nature">
        <title>Evolution of genes and genomes on the Drosophila phylogeny.</title>
        <authorList>
            <consortium name="Drosophila 12 Genomes Consortium"/>
            <person name="Clark A.G."/>
            <person name="Eisen M.B."/>
            <person name="Smith D.R."/>
            <person name="Bergman C.M."/>
            <person name="Oliver B."/>
            <person name="Markow T.A."/>
            <person name="Kaufman T.C."/>
            <person name="Kellis M."/>
            <person name="Gelbart W."/>
            <person name="Iyer V.N."/>
            <person name="Pollard D.A."/>
            <person name="Sackton T.B."/>
            <person name="Larracuente A.M."/>
            <person name="Singh N.D."/>
            <person name="Abad J.P."/>
            <person name="Abt D.N."/>
            <person name="Adryan B."/>
            <person name="Aguade M."/>
            <person name="Akashi H."/>
            <person name="Anderson W.W."/>
            <person name="Aquadro C.F."/>
            <person name="Ardell D.H."/>
            <person name="Arguello R."/>
            <person name="Artieri C.G."/>
            <person name="Barbash D.A."/>
            <person name="Barker D."/>
            <person name="Barsanti P."/>
            <person name="Batterham P."/>
            <person name="Batzoglou S."/>
            <person name="Begun D."/>
            <person name="Bhutkar A."/>
            <person name="Blanco E."/>
            <person name="Bosak S.A."/>
            <person name="Bradley R.K."/>
            <person name="Brand A.D."/>
            <person name="Brent M.R."/>
            <person name="Brooks A.N."/>
            <person name="Brown R.H."/>
            <person name="Butlin R.K."/>
            <person name="Caggese C."/>
            <person name="Calvi B.R."/>
            <person name="Bernardo de Carvalho A."/>
            <person name="Caspi A."/>
            <person name="Castrezana S."/>
            <person name="Celniker S.E."/>
            <person name="Chang J.L."/>
            <person name="Chapple C."/>
            <person name="Chatterji S."/>
            <person name="Chinwalla A."/>
            <person name="Civetta A."/>
            <person name="Clifton S.W."/>
            <person name="Comeron J.M."/>
            <person name="Costello J.C."/>
            <person name="Coyne J.A."/>
            <person name="Daub J."/>
            <person name="David R.G."/>
            <person name="Delcher A.L."/>
            <person name="Delehaunty K."/>
            <person name="Do C.B."/>
            <person name="Ebling H."/>
            <person name="Edwards K."/>
            <person name="Eickbush T."/>
            <person name="Evans J.D."/>
            <person name="Filipski A."/>
            <person name="Findeiss S."/>
            <person name="Freyhult E."/>
            <person name="Fulton L."/>
            <person name="Fulton R."/>
            <person name="Garcia A.C."/>
            <person name="Gardiner A."/>
            <person name="Garfield D.A."/>
            <person name="Garvin B.E."/>
            <person name="Gibson G."/>
            <person name="Gilbert D."/>
            <person name="Gnerre S."/>
            <person name="Godfrey J."/>
            <person name="Good R."/>
            <person name="Gotea V."/>
            <person name="Gravely B."/>
            <person name="Greenberg A.J."/>
            <person name="Griffiths-Jones S."/>
            <person name="Gross S."/>
            <person name="Guigo R."/>
            <person name="Gustafson E.A."/>
            <person name="Haerty W."/>
            <person name="Hahn M.W."/>
            <person name="Halligan D.L."/>
            <person name="Halpern A.L."/>
            <person name="Halter G.M."/>
            <person name="Han M.V."/>
            <person name="Heger A."/>
            <person name="Hillier L."/>
            <person name="Hinrichs A.S."/>
            <person name="Holmes I."/>
            <person name="Hoskins R.A."/>
            <person name="Hubisz M.J."/>
            <person name="Hultmark D."/>
            <person name="Huntley M.A."/>
            <person name="Jaffe D.B."/>
            <person name="Jagadeeshan S."/>
            <person name="Jeck W.R."/>
            <person name="Johnson J."/>
            <person name="Jones C.D."/>
            <person name="Jordan W.C."/>
            <person name="Karpen G.H."/>
            <person name="Kataoka E."/>
            <person name="Keightley P.D."/>
            <person name="Kheradpour P."/>
            <person name="Kirkness E.F."/>
            <person name="Koerich L.B."/>
            <person name="Kristiansen K."/>
            <person name="Kudrna D."/>
            <person name="Kulathinal R.J."/>
            <person name="Kumar S."/>
            <person name="Kwok R."/>
            <person name="Lander E."/>
            <person name="Langley C.H."/>
            <person name="Lapoint R."/>
            <person name="Lazzaro B.P."/>
            <person name="Lee S.J."/>
            <person name="Levesque L."/>
            <person name="Li R."/>
            <person name="Lin C.F."/>
            <person name="Lin M.F."/>
            <person name="Lindblad-Toh K."/>
            <person name="Llopart A."/>
            <person name="Long M."/>
            <person name="Low L."/>
            <person name="Lozovsky E."/>
            <person name="Lu J."/>
            <person name="Luo M."/>
            <person name="Machado C.A."/>
            <person name="Makalowski W."/>
            <person name="Marzo M."/>
            <person name="Matsuda M."/>
            <person name="Matzkin L."/>
            <person name="McAllister B."/>
            <person name="McBride C.S."/>
            <person name="McKernan B."/>
            <person name="McKernan K."/>
            <person name="Mendez-Lago M."/>
            <person name="Minx P."/>
            <person name="Mollenhauer M.U."/>
            <person name="Montooth K."/>
            <person name="Mount S.M."/>
            <person name="Mu X."/>
            <person name="Myers E."/>
            <person name="Negre B."/>
            <person name="Newfeld S."/>
            <person name="Nielsen R."/>
            <person name="Noor M.A."/>
            <person name="O'Grady P."/>
            <person name="Pachter L."/>
            <person name="Papaceit M."/>
            <person name="Parisi M.J."/>
            <person name="Parisi M."/>
            <person name="Parts L."/>
            <person name="Pedersen J.S."/>
            <person name="Pesole G."/>
            <person name="Phillippy A.M."/>
            <person name="Ponting C.P."/>
            <person name="Pop M."/>
            <person name="Porcelli D."/>
            <person name="Powell J.R."/>
            <person name="Prohaska S."/>
            <person name="Pruitt K."/>
            <person name="Puig M."/>
            <person name="Quesneville H."/>
            <person name="Ram K.R."/>
            <person name="Rand D."/>
            <person name="Rasmussen M.D."/>
            <person name="Reed L.K."/>
            <person name="Reenan R."/>
            <person name="Reily A."/>
            <person name="Remington K.A."/>
            <person name="Rieger T.T."/>
            <person name="Ritchie M.G."/>
            <person name="Robin C."/>
            <person name="Rogers Y.H."/>
            <person name="Rohde C."/>
            <person name="Rozas J."/>
            <person name="Rubenfield M.J."/>
            <person name="Ruiz A."/>
            <person name="Russo S."/>
            <person name="Salzberg S.L."/>
            <person name="Sanchez-Gracia A."/>
            <person name="Saranga D.J."/>
            <person name="Sato H."/>
            <person name="Schaeffer S.W."/>
            <person name="Schatz M.C."/>
            <person name="Schlenke T."/>
            <person name="Schwartz R."/>
            <person name="Segarra C."/>
            <person name="Singh R.S."/>
            <person name="Sirot L."/>
            <person name="Sirota M."/>
            <person name="Sisneros N.B."/>
            <person name="Smith C.D."/>
            <person name="Smith T.F."/>
            <person name="Spieth J."/>
            <person name="Stage D.E."/>
            <person name="Stark A."/>
            <person name="Stephan W."/>
            <person name="Strausberg R.L."/>
            <person name="Strempel S."/>
            <person name="Sturgill D."/>
            <person name="Sutton G."/>
            <person name="Sutton G.G."/>
            <person name="Tao W."/>
            <person name="Teichmann S."/>
            <person name="Tobari Y.N."/>
            <person name="Tomimura Y."/>
            <person name="Tsolas J.M."/>
            <person name="Valente V.L."/>
            <person name="Venter E."/>
            <person name="Venter J.C."/>
            <person name="Vicario S."/>
            <person name="Vieira F.G."/>
            <person name="Vilella A.J."/>
            <person name="Villasante A."/>
            <person name="Walenz B."/>
            <person name="Wang J."/>
            <person name="Wasserman M."/>
            <person name="Watts T."/>
            <person name="Wilson D."/>
            <person name="Wilson R.K."/>
            <person name="Wing R.A."/>
            <person name="Wolfner M.F."/>
            <person name="Wong A."/>
            <person name="Wong G.K."/>
            <person name="Wu C.I."/>
            <person name="Wu G."/>
            <person name="Yamamoto D."/>
            <person name="Yang H.P."/>
            <person name="Yang S.P."/>
            <person name="Yorke J.A."/>
            <person name="Yoshida K."/>
            <person name="Zdobnov E."/>
            <person name="Zhang P."/>
            <person name="Zhang Y."/>
            <person name="Zimin A.V."/>
            <person name="Baldwin J."/>
            <person name="Abdouelleil A."/>
            <person name="Abdulkadir J."/>
            <person name="Abebe A."/>
            <person name="Abera B."/>
            <person name="Abreu J."/>
            <person name="Acer S.C."/>
            <person name="Aftuck L."/>
            <person name="Alexander A."/>
            <person name="An P."/>
            <person name="Anderson E."/>
            <person name="Anderson S."/>
            <person name="Arachi H."/>
            <person name="Azer M."/>
            <person name="Bachantsang P."/>
            <person name="Barry A."/>
            <person name="Bayul T."/>
            <person name="Berlin A."/>
            <person name="Bessette D."/>
            <person name="Bloom T."/>
            <person name="Blye J."/>
            <person name="Boguslavskiy L."/>
            <person name="Bonnet C."/>
            <person name="Boukhgalter B."/>
            <person name="Bourzgui I."/>
            <person name="Brown A."/>
            <person name="Cahill P."/>
            <person name="Channer S."/>
            <person name="Cheshatsang Y."/>
            <person name="Chuda L."/>
            <person name="Citroen M."/>
            <person name="Collymore A."/>
            <person name="Cooke P."/>
            <person name="Costello M."/>
            <person name="D'Aco K."/>
            <person name="Daza R."/>
            <person name="De Haan G."/>
            <person name="DeGray S."/>
            <person name="DeMaso C."/>
            <person name="Dhargay N."/>
            <person name="Dooley K."/>
            <person name="Dooley E."/>
            <person name="Doricent M."/>
            <person name="Dorje P."/>
            <person name="Dorjee K."/>
            <person name="Dupes A."/>
            <person name="Elong R."/>
            <person name="Falk J."/>
            <person name="Farina A."/>
            <person name="Faro S."/>
            <person name="Ferguson D."/>
            <person name="Fisher S."/>
            <person name="Foley C.D."/>
            <person name="Franke A."/>
            <person name="Friedrich D."/>
            <person name="Gadbois L."/>
            <person name="Gearin G."/>
            <person name="Gearin C.R."/>
            <person name="Giannoukos G."/>
            <person name="Goode T."/>
            <person name="Graham J."/>
            <person name="Grandbois E."/>
            <person name="Grewal S."/>
            <person name="Gyaltsen K."/>
            <person name="Hafez N."/>
            <person name="Hagos B."/>
            <person name="Hall J."/>
            <person name="Henson C."/>
            <person name="Hollinger A."/>
            <person name="Honan T."/>
            <person name="Huard M.D."/>
            <person name="Hughes L."/>
            <person name="Hurhula B."/>
            <person name="Husby M.E."/>
            <person name="Kamat A."/>
            <person name="Kanga B."/>
            <person name="Kashin S."/>
            <person name="Khazanovich D."/>
            <person name="Kisner P."/>
            <person name="Lance K."/>
            <person name="Lara M."/>
            <person name="Lee W."/>
            <person name="Lennon N."/>
            <person name="Letendre F."/>
            <person name="LeVine R."/>
            <person name="Lipovsky A."/>
            <person name="Liu X."/>
            <person name="Liu J."/>
            <person name="Liu S."/>
            <person name="Lokyitsang T."/>
            <person name="Lokyitsang Y."/>
            <person name="Lubonja R."/>
            <person name="Lui A."/>
            <person name="MacDonald P."/>
            <person name="Magnisalis V."/>
            <person name="Maru K."/>
            <person name="Matthews C."/>
            <person name="McCusker W."/>
            <person name="McDonough S."/>
            <person name="Mehta T."/>
            <person name="Meldrim J."/>
            <person name="Meneus L."/>
            <person name="Mihai O."/>
            <person name="Mihalev A."/>
            <person name="Mihova T."/>
            <person name="Mittelman R."/>
            <person name="Mlenga V."/>
            <person name="Montmayeur A."/>
            <person name="Mulrain L."/>
            <person name="Navidi A."/>
            <person name="Naylor J."/>
            <person name="Negash T."/>
            <person name="Nguyen T."/>
            <person name="Nguyen N."/>
            <person name="Nicol R."/>
            <person name="Norbu C."/>
            <person name="Norbu N."/>
            <person name="Novod N."/>
            <person name="O'Neill B."/>
            <person name="Osman S."/>
            <person name="Markiewicz E."/>
            <person name="Oyono O.L."/>
            <person name="Patti C."/>
            <person name="Phunkhang P."/>
            <person name="Pierre F."/>
            <person name="Priest M."/>
            <person name="Raghuraman S."/>
            <person name="Rege F."/>
            <person name="Reyes R."/>
            <person name="Rise C."/>
            <person name="Rogov P."/>
            <person name="Ross K."/>
            <person name="Ryan E."/>
            <person name="Settipalli S."/>
            <person name="Shea T."/>
            <person name="Sherpa N."/>
            <person name="Shi L."/>
            <person name="Shih D."/>
            <person name="Sparrow T."/>
            <person name="Spaulding J."/>
            <person name="Stalker J."/>
            <person name="Stange-Thomann N."/>
            <person name="Stavropoulos S."/>
            <person name="Stone C."/>
            <person name="Strader C."/>
            <person name="Tesfaye S."/>
            <person name="Thomson T."/>
            <person name="Thoulutsang Y."/>
            <person name="Thoulutsang D."/>
            <person name="Topham K."/>
            <person name="Topping I."/>
            <person name="Tsamla T."/>
            <person name="Vassiliev H."/>
            <person name="Vo A."/>
            <person name="Wangchuk T."/>
            <person name="Wangdi T."/>
            <person name="Weiand M."/>
            <person name="Wilkinson J."/>
            <person name="Wilson A."/>
            <person name="Yadav S."/>
            <person name="Young G."/>
            <person name="Yu Q."/>
            <person name="Zembek L."/>
            <person name="Zhong D."/>
            <person name="Zimmer A."/>
            <person name="Zwirko Z."/>
            <person name="Jaffe D.B."/>
            <person name="Alvarez P."/>
            <person name="Brockman W."/>
            <person name="Butler J."/>
            <person name="Chin C."/>
            <person name="Gnerre S."/>
            <person name="Grabherr M."/>
            <person name="Kleber M."/>
            <person name="Mauceli E."/>
            <person name="MacCallum I."/>
        </authorList>
    </citation>
    <scope>NUCLEOTIDE SEQUENCE [LARGE SCALE GENOMIC DNA]</scope>
    <source>
        <strain evidence="2">Tai18E2 / Tucson 14021-0261.01</strain>
    </source>
</reference>
<sequence>NLHISCEPKFYLPRCHDSNRPLHYETSKLVVLRAVFTRHCPMDHFIQYYWTLHDSTDSEQFEFLAATIRPEFKIKKYRLNLRQQSPLNRMVLVRVNAKIVGRRVPLVAR</sequence>